<reference evidence="2" key="1">
    <citation type="journal article" date="2023" name="DNA Res.">
        <title>Chromosome-level genome assembly of Phrynocephalus forsythii using third-generation DNA sequencing and Hi-C analysis.</title>
        <authorList>
            <person name="Qi Y."/>
            <person name="Zhao W."/>
            <person name="Zhao Y."/>
            <person name="Niu C."/>
            <person name="Cao S."/>
            <person name="Zhang Y."/>
        </authorList>
    </citation>
    <scope>NUCLEOTIDE SEQUENCE</scope>
    <source>
        <tissue evidence="2">Muscle</tissue>
    </source>
</reference>
<dbReference type="Proteomes" id="UP001142489">
    <property type="component" value="Unassembled WGS sequence"/>
</dbReference>
<proteinExistence type="predicted"/>
<dbReference type="PANTHER" id="PTHR14241">
    <property type="entry name" value="INTERFERON-INDUCED PROTEIN 44"/>
    <property type="match status" value="1"/>
</dbReference>
<evidence type="ECO:0000313" key="2">
    <source>
        <dbReference type="EMBL" id="KAJ7332561.1"/>
    </source>
</evidence>
<dbReference type="OrthoDB" id="25620at2759"/>
<organism evidence="2 3">
    <name type="scientific">Phrynocephalus forsythii</name>
    <dbReference type="NCBI Taxonomy" id="171643"/>
    <lineage>
        <taxon>Eukaryota</taxon>
        <taxon>Metazoa</taxon>
        <taxon>Chordata</taxon>
        <taxon>Craniata</taxon>
        <taxon>Vertebrata</taxon>
        <taxon>Euteleostomi</taxon>
        <taxon>Lepidosauria</taxon>
        <taxon>Squamata</taxon>
        <taxon>Bifurcata</taxon>
        <taxon>Unidentata</taxon>
        <taxon>Episquamata</taxon>
        <taxon>Toxicofera</taxon>
        <taxon>Iguania</taxon>
        <taxon>Acrodonta</taxon>
        <taxon>Agamidae</taxon>
        <taxon>Agaminae</taxon>
        <taxon>Phrynocephalus</taxon>
    </lineage>
</organism>
<evidence type="ECO:0000259" key="1">
    <source>
        <dbReference type="Pfam" id="PF01926"/>
    </source>
</evidence>
<protein>
    <recommendedName>
        <fullName evidence="1">G domain-containing protein</fullName>
    </recommendedName>
</protein>
<dbReference type="Gene3D" id="3.40.50.300">
    <property type="entry name" value="P-loop containing nucleotide triphosphate hydrolases"/>
    <property type="match status" value="1"/>
</dbReference>
<dbReference type="GO" id="GO:0006955">
    <property type="term" value="P:immune response"/>
    <property type="evidence" value="ECO:0007669"/>
    <property type="project" value="TreeGrafter"/>
</dbReference>
<sequence>MRGKARKRQRLKDEIREYASPLNSVQNIRVLFLGQINAGKSSFFNSVDSVFRGYVINQASAGTDDRSVTRKYRIYQVKDGIHGKPLPIIFCDTMGLEEKDSACLKIDDVINIFKGHIPDKYQFNSNEAMHPNAPGYIKSPSLKDQIHCLVFVIDASNVEILPEKIERKLKEIRQKANELELPQLVILTKVDKISSVVNENISHVYRSQTVKRKMYAASDKLGIPLSQIVPVINYYSETDLRDDVDVLILMAVRQIVRCAQRYLENFSSDQSPAVD</sequence>
<gene>
    <name evidence="2" type="ORF">JRQ81_014741</name>
</gene>
<feature type="domain" description="G" evidence="1">
    <location>
        <begin position="29"/>
        <end position="189"/>
    </location>
</feature>
<name>A0A9Q0XY94_9SAUR</name>
<dbReference type="EMBL" id="JAPFRF010000005">
    <property type="protein sequence ID" value="KAJ7332561.1"/>
    <property type="molecule type" value="Genomic_DNA"/>
</dbReference>
<dbReference type="InterPro" id="IPR006073">
    <property type="entry name" value="GTP-bd"/>
</dbReference>
<accession>A0A9Q0XY94</accession>
<comment type="caution">
    <text evidence="2">The sequence shown here is derived from an EMBL/GenBank/DDBJ whole genome shotgun (WGS) entry which is preliminary data.</text>
</comment>
<dbReference type="InterPro" id="IPR027417">
    <property type="entry name" value="P-loop_NTPase"/>
</dbReference>
<dbReference type="SUPFAM" id="SSF52540">
    <property type="entry name" value="P-loop containing nucleoside triphosphate hydrolases"/>
    <property type="match status" value="1"/>
</dbReference>
<evidence type="ECO:0000313" key="3">
    <source>
        <dbReference type="Proteomes" id="UP001142489"/>
    </source>
</evidence>
<dbReference type="CDD" id="cd00882">
    <property type="entry name" value="Ras_like_GTPase"/>
    <property type="match status" value="1"/>
</dbReference>
<keyword evidence="3" id="KW-1185">Reference proteome</keyword>
<dbReference type="Pfam" id="PF01926">
    <property type="entry name" value="MMR_HSR1"/>
    <property type="match status" value="1"/>
</dbReference>
<dbReference type="AlphaFoldDB" id="A0A9Q0XY94"/>
<dbReference type="PANTHER" id="PTHR14241:SF32">
    <property type="entry name" value="VWFA DOMAIN-CONTAINING PROTEIN-RELATED"/>
    <property type="match status" value="1"/>
</dbReference>
<dbReference type="GO" id="GO:0005525">
    <property type="term" value="F:GTP binding"/>
    <property type="evidence" value="ECO:0007669"/>
    <property type="project" value="InterPro"/>
</dbReference>